<dbReference type="GO" id="GO:0016020">
    <property type="term" value="C:membrane"/>
    <property type="evidence" value="ECO:0007669"/>
    <property type="project" value="UniProtKB-SubCell"/>
</dbReference>
<keyword evidence="3 5" id="KW-1133">Transmembrane helix</keyword>
<dbReference type="EMBL" id="BART01000338">
    <property type="protein sequence ID" value="GAG70797.1"/>
    <property type="molecule type" value="Genomic_DNA"/>
</dbReference>
<dbReference type="Pfam" id="PF06271">
    <property type="entry name" value="RDD"/>
    <property type="match status" value="1"/>
</dbReference>
<protein>
    <recommendedName>
        <fullName evidence="6">RDD domain-containing protein</fullName>
    </recommendedName>
</protein>
<evidence type="ECO:0000259" key="6">
    <source>
        <dbReference type="Pfam" id="PF06271"/>
    </source>
</evidence>
<feature type="transmembrane region" description="Helical" evidence="5">
    <location>
        <begin position="20"/>
        <end position="41"/>
    </location>
</feature>
<gene>
    <name evidence="7" type="ORF">S01H4_01740</name>
</gene>
<feature type="domain" description="RDD" evidence="6">
    <location>
        <begin position="18"/>
        <end position="124"/>
    </location>
</feature>
<feature type="transmembrane region" description="Helical" evidence="5">
    <location>
        <begin position="104"/>
        <end position="123"/>
    </location>
</feature>
<organism evidence="7">
    <name type="scientific">marine sediment metagenome</name>
    <dbReference type="NCBI Taxonomy" id="412755"/>
    <lineage>
        <taxon>unclassified sequences</taxon>
        <taxon>metagenomes</taxon>
        <taxon>ecological metagenomes</taxon>
    </lineage>
</organism>
<feature type="transmembrane region" description="Helical" evidence="5">
    <location>
        <begin position="47"/>
        <end position="65"/>
    </location>
</feature>
<evidence type="ECO:0000313" key="7">
    <source>
        <dbReference type="EMBL" id="GAG70797.1"/>
    </source>
</evidence>
<evidence type="ECO:0000256" key="5">
    <source>
        <dbReference type="SAM" id="Phobius"/>
    </source>
</evidence>
<reference evidence="7" key="1">
    <citation type="journal article" date="2014" name="Front. Microbiol.">
        <title>High frequency of phylogenetically diverse reductive dehalogenase-homologous genes in deep subseafloor sedimentary metagenomes.</title>
        <authorList>
            <person name="Kawai M."/>
            <person name="Futagami T."/>
            <person name="Toyoda A."/>
            <person name="Takaki Y."/>
            <person name="Nishi S."/>
            <person name="Hori S."/>
            <person name="Arai W."/>
            <person name="Tsubouchi T."/>
            <person name="Morono Y."/>
            <person name="Uchiyama I."/>
            <person name="Ito T."/>
            <person name="Fujiyama A."/>
            <person name="Inagaki F."/>
            <person name="Takami H."/>
        </authorList>
    </citation>
    <scope>NUCLEOTIDE SEQUENCE</scope>
    <source>
        <strain evidence="7">Expedition CK06-06</strain>
    </source>
</reference>
<dbReference type="AlphaFoldDB" id="X1AMX2"/>
<evidence type="ECO:0000256" key="3">
    <source>
        <dbReference type="ARBA" id="ARBA00022989"/>
    </source>
</evidence>
<keyword evidence="2 5" id="KW-0812">Transmembrane</keyword>
<keyword evidence="4 5" id="KW-0472">Membrane</keyword>
<evidence type="ECO:0000256" key="2">
    <source>
        <dbReference type="ARBA" id="ARBA00022692"/>
    </source>
</evidence>
<accession>X1AMX2</accession>
<sequence>MKIINEEVKEKVLDYEKANIFKRFLASIIDYIMAGIIPIIPTLILSLILPYFNWFYLIAGAYILLRDGFSPQNRSIGKRVFNLKPIIVETGGNCDFKTSAKRNWPIAIGFFLYSIAMYHYSLFESKWIYA</sequence>
<feature type="non-terminal residue" evidence="7">
    <location>
        <position position="130"/>
    </location>
</feature>
<name>X1AMX2_9ZZZZ</name>
<evidence type="ECO:0000256" key="1">
    <source>
        <dbReference type="ARBA" id="ARBA00004141"/>
    </source>
</evidence>
<comment type="subcellular location">
    <subcellularLocation>
        <location evidence="1">Membrane</location>
        <topology evidence="1">Multi-pass membrane protein</topology>
    </subcellularLocation>
</comment>
<dbReference type="InterPro" id="IPR010432">
    <property type="entry name" value="RDD"/>
</dbReference>
<proteinExistence type="predicted"/>
<evidence type="ECO:0000256" key="4">
    <source>
        <dbReference type="ARBA" id="ARBA00023136"/>
    </source>
</evidence>
<comment type="caution">
    <text evidence="7">The sequence shown here is derived from an EMBL/GenBank/DDBJ whole genome shotgun (WGS) entry which is preliminary data.</text>
</comment>